<sequence>MFVKGSFNNYNIDLSCAKLELTPAHLENKIFEDWEIAPWELFIFEDKLLGEGASSKVYLAKWRETLVVAKVIDPEFAKIKKSFVLREIAIMSKLHHPNIVQFLGFIDDPFIIVLEYIVNGTISSNMRNFNKKQKLSIMKDILRGLAYLHNRRPLSLIHRDIKPSNILITSSKMAKIADFGLSKFYNIPDYNDSSNNVCSCVGSRRYMAPEIYNRDGHYNHKVDIYSAGILFYELLESKTYIPYNSLKWFYTSNHLKKIISEFMVSHDPYKRYDALDILKLL</sequence>
<keyword evidence="1" id="KW-0547">Nucleotide-binding</keyword>
<reference evidence="4" key="1">
    <citation type="journal article" date="2020" name="Nature">
        <title>Giant virus diversity and host interactions through global metagenomics.</title>
        <authorList>
            <person name="Schulz F."/>
            <person name="Roux S."/>
            <person name="Paez-Espino D."/>
            <person name="Jungbluth S."/>
            <person name="Walsh D.A."/>
            <person name="Denef V.J."/>
            <person name="McMahon K.D."/>
            <person name="Konstantinidis K.T."/>
            <person name="Eloe-Fadrosh E.A."/>
            <person name="Kyrpides N.C."/>
            <person name="Woyke T."/>
        </authorList>
    </citation>
    <scope>NUCLEOTIDE SEQUENCE</scope>
    <source>
        <strain evidence="4">GVMAG-M-3300020523-10</strain>
    </source>
</reference>
<evidence type="ECO:0000259" key="3">
    <source>
        <dbReference type="PROSITE" id="PS50011"/>
    </source>
</evidence>
<dbReference type="SMART" id="SM00220">
    <property type="entry name" value="S_TKc"/>
    <property type="match status" value="1"/>
</dbReference>
<dbReference type="InterPro" id="IPR017441">
    <property type="entry name" value="Protein_kinase_ATP_BS"/>
</dbReference>
<evidence type="ECO:0000256" key="1">
    <source>
        <dbReference type="ARBA" id="ARBA00022741"/>
    </source>
</evidence>
<organism evidence="4">
    <name type="scientific">viral metagenome</name>
    <dbReference type="NCBI Taxonomy" id="1070528"/>
    <lineage>
        <taxon>unclassified sequences</taxon>
        <taxon>metagenomes</taxon>
        <taxon>organismal metagenomes</taxon>
    </lineage>
</organism>
<dbReference type="Pfam" id="PF00069">
    <property type="entry name" value="Pkinase"/>
    <property type="match status" value="1"/>
</dbReference>
<dbReference type="PROSITE" id="PS50011">
    <property type="entry name" value="PROTEIN_KINASE_DOM"/>
    <property type="match status" value="1"/>
</dbReference>
<dbReference type="GO" id="GO:0004674">
    <property type="term" value="F:protein serine/threonine kinase activity"/>
    <property type="evidence" value="ECO:0007669"/>
    <property type="project" value="TreeGrafter"/>
</dbReference>
<dbReference type="InterPro" id="IPR000719">
    <property type="entry name" value="Prot_kinase_dom"/>
</dbReference>
<dbReference type="AlphaFoldDB" id="A0A6C0CB50"/>
<evidence type="ECO:0000313" key="4">
    <source>
        <dbReference type="EMBL" id="QHT01818.1"/>
    </source>
</evidence>
<dbReference type="Gene3D" id="3.30.200.20">
    <property type="entry name" value="Phosphorylase Kinase, domain 1"/>
    <property type="match status" value="1"/>
</dbReference>
<dbReference type="InterPro" id="IPR011009">
    <property type="entry name" value="Kinase-like_dom_sf"/>
</dbReference>
<protein>
    <recommendedName>
        <fullName evidence="3">Protein kinase domain-containing protein</fullName>
    </recommendedName>
</protein>
<name>A0A6C0CB50_9ZZZZ</name>
<accession>A0A6C0CB50</accession>
<dbReference type="PROSITE" id="PS00107">
    <property type="entry name" value="PROTEIN_KINASE_ATP"/>
    <property type="match status" value="1"/>
</dbReference>
<feature type="domain" description="Protein kinase" evidence="3">
    <location>
        <begin position="43"/>
        <end position="281"/>
    </location>
</feature>
<proteinExistence type="predicted"/>
<evidence type="ECO:0000256" key="2">
    <source>
        <dbReference type="ARBA" id="ARBA00022840"/>
    </source>
</evidence>
<dbReference type="SUPFAM" id="SSF56112">
    <property type="entry name" value="Protein kinase-like (PK-like)"/>
    <property type="match status" value="1"/>
</dbReference>
<dbReference type="PROSITE" id="PS00108">
    <property type="entry name" value="PROTEIN_KINASE_ST"/>
    <property type="match status" value="1"/>
</dbReference>
<dbReference type="PANTHER" id="PTHR44329:SF298">
    <property type="entry name" value="MIXED LINEAGE KINASE DOMAIN-LIKE PROTEIN"/>
    <property type="match status" value="1"/>
</dbReference>
<keyword evidence="2" id="KW-0067">ATP-binding</keyword>
<dbReference type="GO" id="GO:0005524">
    <property type="term" value="F:ATP binding"/>
    <property type="evidence" value="ECO:0007669"/>
    <property type="project" value="UniProtKB-KW"/>
</dbReference>
<dbReference type="Gene3D" id="1.10.510.10">
    <property type="entry name" value="Transferase(Phosphotransferase) domain 1"/>
    <property type="match status" value="1"/>
</dbReference>
<dbReference type="PANTHER" id="PTHR44329">
    <property type="entry name" value="SERINE/THREONINE-PROTEIN KINASE TNNI3K-RELATED"/>
    <property type="match status" value="1"/>
</dbReference>
<dbReference type="InterPro" id="IPR008271">
    <property type="entry name" value="Ser/Thr_kinase_AS"/>
</dbReference>
<dbReference type="EMBL" id="MN739381">
    <property type="protein sequence ID" value="QHT01818.1"/>
    <property type="molecule type" value="Genomic_DNA"/>
</dbReference>
<dbReference type="InterPro" id="IPR051681">
    <property type="entry name" value="Ser/Thr_Kinases-Pseudokinases"/>
</dbReference>